<dbReference type="Gene3D" id="3.30.720.120">
    <property type="match status" value="1"/>
</dbReference>
<dbReference type="PANTHER" id="PTHR34109">
    <property type="entry name" value="BNAUNNG04460D PROTEIN-RELATED"/>
    <property type="match status" value="1"/>
</dbReference>
<accession>A0A8J3IW74</accession>
<dbReference type="SUPFAM" id="SSF54593">
    <property type="entry name" value="Glyoxalase/Bleomycin resistance protein/Dihydroxybiphenyl dioxygenase"/>
    <property type="match status" value="1"/>
</dbReference>
<dbReference type="PANTHER" id="PTHR34109:SF1">
    <property type="entry name" value="VOC DOMAIN-CONTAINING PROTEIN"/>
    <property type="match status" value="1"/>
</dbReference>
<dbReference type="RefSeq" id="WP_220208711.1">
    <property type="nucleotide sequence ID" value="NZ_BNJK01000002.1"/>
</dbReference>
<name>A0A8J3IW74_9CHLR</name>
<reference evidence="2" key="1">
    <citation type="submission" date="2020-10" db="EMBL/GenBank/DDBJ databases">
        <title>Taxonomic study of unclassified bacteria belonging to the class Ktedonobacteria.</title>
        <authorList>
            <person name="Yabe S."/>
            <person name="Wang C.M."/>
            <person name="Zheng Y."/>
            <person name="Sakai Y."/>
            <person name="Cavaletti L."/>
            <person name="Monciardini P."/>
            <person name="Donadio S."/>
        </authorList>
    </citation>
    <scope>NUCLEOTIDE SEQUENCE</scope>
    <source>
        <strain evidence="2">ID150040</strain>
    </source>
</reference>
<dbReference type="PROSITE" id="PS51819">
    <property type="entry name" value="VOC"/>
    <property type="match status" value="1"/>
</dbReference>
<feature type="domain" description="VOC" evidence="1">
    <location>
        <begin position="14"/>
        <end position="131"/>
    </location>
</feature>
<evidence type="ECO:0000259" key="1">
    <source>
        <dbReference type="PROSITE" id="PS51819"/>
    </source>
</evidence>
<dbReference type="EMBL" id="BNJK01000002">
    <property type="protein sequence ID" value="GHO97935.1"/>
    <property type="molecule type" value="Genomic_DNA"/>
</dbReference>
<proteinExistence type="predicted"/>
<organism evidence="2 3">
    <name type="scientific">Reticulibacter mediterranei</name>
    <dbReference type="NCBI Taxonomy" id="2778369"/>
    <lineage>
        <taxon>Bacteria</taxon>
        <taxon>Bacillati</taxon>
        <taxon>Chloroflexota</taxon>
        <taxon>Ktedonobacteria</taxon>
        <taxon>Ktedonobacterales</taxon>
        <taxon>Reticulibacteraceae</taxon>
        <taxon>Reticulibacter</taxon>
    </lineage>
</organism>
<dbReference type="InterPro" id="IPR029068">
    <property type="entry name" value="Glyas_Bleomycin-R_OHBP_Dase"/>
</dbReference>
<dbReference type="AlphaFoldDB" id="A0A8J3IW74"/>
<evidence type="ECO:0000313" key="3">
    <source>
        <dbReference type="Proteomes" id="UP000597444"/>
    </source>
</evidence>
<comment type="caution">
    <text evidence="2">The sequence shown here is derived from an EMBL/GenBank/DDBJ whole genome shotgun (WGS) entry which is preliminary data.</text>
</comment>
<dbReference type="Gene3D" id="3.30.720.110">
    <property type="match status" value="1"/>
</dbReference>
<gene>
    <name evidence="2" type="ORF">KSF_079830</name>
</gene>
<keyword evidence="3" id="KW-1185">Reference proteome</keyword>
<dbReference type="InterPro" id="IPR037523">
    <property type="entry name" value="VOC_core"/>
</dbReference>
<dbReference type="Pfam" id="PF00903">
    <property type="entry name" value="Glyoxalase"/>
    <property type="match status" value="1"/>
</dbReference>
<sequence length="170" mass="19296">MTADPNTVQPIPEGYHTVTPWIISRDTNRLLEFVKQAFGAEELGRVYVENGAIGHAEFKIGTSIVMAFDAKEGWPDTPCFLRLYVPDGDAVYRQALSAGATPVTEPTNMFWGDRGGRVRDPFGNVWWIQTHVEDVDSQEMEKRATEKQYLDAMRYAQESFDREMSNRGTK</sequence>
<dbReference type="CDD" id="cd07246">
    <property type="entry name" value="VOC_like"/>
    <property type="match status" value="1"/>
</dbReference>
<dbReference type="Proteomes" id="UP000597444">
    <property type="component" value="Unassembled WGS sequence"/>
</dbReference>
<protein>
    <submittedName>
        <fullName evidence="2">Glyoxalase</fullName>
    </submittedName>
</protein>
<dbReference type="InterPro" id="IPR004360">
    <property type="entry name" value="Glyas_Fos-R_dOase_dom"/>
</dbReference>
<evidence type="ECO:0000313" key="2">
    <source>
        <dbReference type="EMBL" id="GHO97935.1"/>
    </source>
</evidence>